<dbReference type="AlphaFoldDB" id="A0A482XT16"/>
<name>A0A482XT16_LAOST</name>
<keyword evidence="2" id="KW-0732">Signal</keyword>
<comment type="caution">
    <text evidence="3">The sequence shown here is derived from an EMBL/GenBank/DDBJ whole genome shotgun (WGS) entry which is preliminary data.</text>
</comment>
<evidence type="ECO:0000256" key="1">
    <source>
        <dbReference type="SAM" id="MobiDB-lite"/>
    </source>
</evidence>
<evidence type="ECO:0000313" key="4">
    <source>
        <dbReference type="Proteomes" id="UP000291343"/>
    </source>
</evidence>
<feature type="region of interest" description="Disordered" evidence="1">
    <location>
        <begin position="250"/>
        <end position="271"/>
    </location>
</feature>
<accession>A0A482XT16</accession>
<gene>
    <name evidence="3" type="ORF">LSTR_LSTR008439</name>
</gene>
<reference evidence="3 4" key="1">
    <citation type="journal article" date="2017" name="Gigascience">
        <title>Genome sequence of the small brown planthopper, Laodelphax striatellus.</title>
        <authorList>
            <person name="Zhu J."/>
            <person name="Jiang F."/>
            <person name="Wang X."/>
            <person name="Yang P."/>
            <person name="Bao Y."/>
            <person name="Zhao W."/>
            <person name="Wang W."/>
            <person name="Lu H."/>
            <person name="Wang Q."/>
            <person name="Cui N."/>
            <person name="Li J."/>
            <person name="Chen X."/>
            <person name="Luo L."/>
            <person name="Yu J."/>
            <person name="Kang L."/>
            <person name="Cui F."/>
        </authorList>
    </citation>
    <scope>NUCLEOTIDE SEQUENCE [LARGE SCALE GENOMIC DNA]</scope>
    <source>
        <strain evidence="3">Lst14</strain>
    </source>
</reference>
<feature type="chain" id="PRO_5019842249" description="Osiris 7" evidence="2">
    <location>
        <begin position="18"/>
        <end position="288"/>
    </location>
</feature>
<evidence type="ECO:0008006" key="5">
    <source>
        <dbReference type="Google" id="ProtNLM"/>
    </source>
</evidence>
<dbReference type="PANTHER" id="PTHR21879:SF12">
    <property type="entry name" value="OSIRIS 12"/>
    <property type="match status" value="1"/>
</dbReference>
<dbReference type="EMBL" id="QKKF02000377">
    <property type="protein sequence ID" value="RZF49153.1"/>
    <property type="molecule type" value="Genomic_DNA"/>
</dbReference>
<organism evidence="3 4">
    <name type="scientific">Laodelphax striatellus</name>
    <name type="common">Small brown planthopper</name>
    <name type="synonym">Delphax striatella</name>
    <dbReference type="NCBI Taxonomy" id="195883"/>
    <lineage>
        <taxon>Eukaryota</taxon>
        <taxon>Metazoa</taxon>
        <taxon>Ecdysozoa</taxon>
        <taxon>Arthropoda</taxon>
        <taxon>Hexapoda</taxon>
        <taxon>Insecta</taxon>
        <taxon>Pterygota</taxon>
        <taxon>Neoptera</taxon>
        <taxon>Paraneoptera</taxon>
        <taxon>Hemiptera</taxon>
        <taxon>Auchenorrhyncha</taxon>
        <taxon>Fulgoroidea</taxon>
        <taxon>Delphacidae</taxon>
        <taxon>Criomorphinae</taxon>
        <taxon>Laodelphax</taxon>
    </lineage>
</organism>
<dbReference type="PANTHER" id="PTHR21879">
    <property type="entry name" value="FI03362P-RELATED-RELATED"/>
    <property type="match status" value="1"/>
</dbReference>
<sequence>MFPRFLVLVGVILLVDASPLASDKPVSLSTISNEVEDDDPSSALSGVYSECLIKISFPCVQRKTLLFIDRLSRLDRIPLVGDYVSIVKISQQKSPAIVLDESPLDRDEATLRALIDLSIDRFFQTHVVRLQIPPLFPDDPVSDEAAKSASTNDDTVVDFTIGDSIQAEGRKKGGGGGGGKMKGMKKMMMLMGMMMMTKLIMIAPILMGVIGLAAIKAIIFSVASITISKIMLLKKLKAMMNNKGGHGGGHDSGGSFGGLSSGSGGSSGGGWDRSLDDSHSLAYRGYVS</sequence>
<dbReference type="GO" id="GO:0016020">
    <property type="term" value="C:membrane"/>
    <property type="evidence" value="ECO:0007669"/>
    <property type="project" value="TreeGrafter"/>
</dbReference>
<evidence type="ECO:0000256" key="2">
    <source>
        <dbReference type="SAM" id="SignalP"/>
    </source>
</evidence>
<evidence type="ECO:0000313" key="3">
    <source>
        <dbReference type="EMBL" id="RZF49153.1"/>
    </source>
</evidence>
<dbReference type="Pfam" id="PF07898">
    <property type="entry name" value="DUF1676"/>
    <property type="match status" value="1"/>
</dbReference>
<dbReference type="OrthoDB" id="6622274at2759"/>
<feature type="signal peptide" evidence="2">
    <location>
        <begin position="1"/>
        <end position="17"/>
    </location>
</feature>
<dbReference type="InterPro" id="IPR012464">
    <property type="entry name" value="DUF1676"/>
</dbReference>
<dbReference type="InParanoid" id="A0A482XT16"/>
<dbReference type="Proteomes" id="UP000291343">
    <property type="component" value="Unassembled WGS sequence"/>
</dbReference>
<keyword evidence="4" id="KW-1185">Reference proteome</keyword>
<proteinExistence type="predicted"/>
<protein>
    <recommendedName>
        <fullName evidence="5">Osiris 7</fullName>
    </recommendedName>
</protein>